<dbReference type="AlphaFoldDB" id="A0A3B5MIL0"/>
<evidence type="ECO:0000259" key="10">
    <source>
        <dbReference type="PROSITE" id="PS50853"/>
    </source>
</evidence>
<evidence type="ECO:0000313" key="11">
    <source>
        <dbReference type="Ensembl" id="ENSXCOP00000019394.1"/>
    </source>
</evidence>
<dbReference type="InterPro" id="IPR003961">
    <property type="entry name" value="FN3_dom"/>
</dbReference>
<dbReference type="PANTHER" id="PTHR14340">
    <property type="entry name" value="MICROFIBRIL-ASSOCIATED GLYCOPROTEIN 3"/>
    <property type="match status" value="1"/>
</dbReference>
<dbReference type="Pfam" id="PF00041">
    <property type="entry name" value="fn3"/>
    <property type="match status" value="3"/>
</dbReference>
<protein>
    <submittedName>
        <fullName evidence="11">Uncharacterized protein</fullName>
    </submittedName>
</protein>
<dbReference type="InterPro" id="IPR007110">
    <property type="entry name" value="Ig-like_dom"/>
</dbReference>
<evidence type="ECO:0000313" key="12">
    <source>
        <dbReference type="Proteomes" id="UP000261380"/>
    </source>
</evidence>
<keyword evidence="7" id="KW-0539">Nucleus</keyword>
<feature type="domain" description="Fibronectin type-III" evidence="10">
    <location>
        <begin position="725"/>
        <end position="816"/>
    </location>
</feature>
<reference evidence="11" key="1">
    <citation type="submission" date="2025-08" db="UniProtKB">
        <authorList>
            <consortium name="Ensembl"/>
        </authorList>
    </citation>
    <scope>IDENTIFICATION</scope>
</reference>
<sequence length="946" mass="105857">KTKKYDTIADGRKRALIIHDCSPDDAKMYTCDAKEFKTSCFLEVTRKEEIVTPIKDTEVKEGSEIVFNCETNTEGGKAKWMKAGQEVTLSKRIVYRADGLKHTLTIKDCAMEDEGEYTAMVGDDKCAAELIISEAPTDFTGQLRDQTITEFEDAEFTCKLSKEKAAVKWYKNGREIREGPRYLSYFAKGKTCRLIIKVFIEAQTNCLIFTMDLSLFPEETPVEIIRPPQDMFEPPGSDVVFEVELNKDRVEVKWMRNNMIIVQGDKYQMISEGKIHRLQVCEIRPRDQGEYRIVAKDKDARAKLELAGKSSLTKLANVFWKIKSVLNYFITFAAIPKIKTTDQNLVTDAGKPFIMTVPYDAYPRADADWFFDGKSLPVQNIDTSLDKTEYRLKSPTKEDQGRYRVVIKNKHGEGEAFINLDVIGKSVDVPGPIKNLRVVDTADGEVTTVNWEPPKFDGGSEITAYVIELRDRTSVKWEAALVCGASDRSATLNDVVEHKEYIFRVRAENKAGIGRPSAATNPRPSPPLNLNYNDQINTAVTLTWETPLSNGGSMITGYIIEKCDEGSDKWLRCNARLCPDLSYRVSGLKPGQKYLYRVCAENAAGVSDPADQTLPSVNEENIFLSTVGPTFDLSGFRNGLEVIVPQPLTIRVPITGYPTPTAKWNFGEKELTTADERVSMVTKPTFTELTISPSVRPDKGTYTLHLENDVTSVSGEIEVNVIGNAPKDFKVAEVTRHHVHLMWEPPEHDGGSPVTHYQIEKREVSRKTWAKVHLRRHTVTDVIEGKEYLFSVIACNKCGPGEPAYIDEPVNVSSPASKYDLSLRKETTLEKLGAPTMDLDAQDVIVVEGEKLHLNIPYKAIPTPKMVWQKDTVECKADDRLSMTVEMNSAHLELLKCQHADAGAYTITLENSLGTATGTINVKVIGMILHLTVYTSPIIINISAVN</sequence>
<dbReference type="GO" id="GO:0005737">
    <property type="term" value="C:cytoplasm"/>
    <property type="evidence" value="ECO:0007669"/>
    <property type="project" value="UniProtKB-SubCell"/>
</dbReference>
<dbReference type="Pfam" id="PF07679">
    <property type="entry name" value="I-set"/>
    <property type="match status" value="6"/>
</dbReference>
<feature type="domain" description="Fibronectin type-III" evidence="10">
    <location>
        <begin position="432"/>
        <end position="524"/>
    </location>
</feature>
<proteinExistence type="inferred from homology"/>
<dbReference type="InterPro" id="IPR013098">
    <property type="entry name" value="Ig_I-set"/>
</dbReference>
<evidence type="ECO:0000256" key="2">
    <source>
        <dbReference type="ARBA" id="ARBA00004496"/>
    </source>
</evidence>
<dbReference type="PROSITE" id="PS50853">
    <property type="entry name" value="FN3"/>
    <property type="match status" value="3"/>
</dbReference>
<name>A0A3B5MIL0_9TELE</name>
<keyword evidence="6" id="KW-1015">Disulfide bond</keyword>
<dbReference type="Ensembl" id="ENSXCOT00000019632.1">
    <property type="protein sequence ID" value="ENSXCOP00000019394.1"/>
    <property type="gene ID" value="ENSXCOG00000014574.1"/>
</dbReference>
<keyword evidence="12" id="KW-1185">Reference proteome</keyword>
<keyword evidence="5" id="KW-0677">Repeat</keyword>
<reference evidence="11" key="2">
    <citation type="submission" date="2025-09" db="UniProtKB">
        <authorList>
            <consortium name="Ensembl"/>
        </authorList>
    </citation>
    <scope>IDENTIFICATION</scope>
</reference>
<dbReference type="Gene3D" id="2.60.40.10">
    <property type="entry name" value="Immunoglobulins"/>
    <property type="match status" value="10"/>
</dbReference>
<feature type="domain" description="Ig-like" evidence="9">
    <location>
        <begin position="48"/>
        <end position="133"/>
    </location>
</feature>
<dbReference type="PRINTS" id="PR00014">
    <property type="entry name" value="FNTYPEIII"/>
</dbReference>
<evidence type="ECO:0000256" key="5">
    <source>
        <dbReference type="ARBA" id="ARBA00022737"/>
    </source>
</evidence>
<dbReference type="GO" id="GO:0005634">
    <property type="term" value="C:nucleus"/>
    <property type="evidence" value="ECO:0007669"/>
    <property type="project" value="UniProtKB-SubCell"/>
</dbReference>
<organism evidence="11 12">
    <name type="scientific">Xiphophorus couchianus</name>
    <name type="common">Monterrey platyfish</name>
    <dbReference type="NCBI Taxonomy" id="32473"/>
    <lineage>
        <taxon>Eukaryota</taxon>
        <taxon>Metazoa</taxon>
        <taxon>Chordata</taxon>
        <taxon>Craniata</taxon>
        <taxon>Vertebrata</taxon>
        <taxon>Euteleostomi</taxon>
        <taxon>Actinopterygii</taxon>
        <taxon>Neopterygii</taxon>
        <taxon>Teleostei</taxon>
        <taxon>Neoteleostei</taxon>
        <taxon>Acanthomorphata</taxon>
        <taxon>Ovalentaria</taxon>
        <taxon>Atherinomorphae</taxon>
        <taxon>Cyprinodontiformes</taxon>
        <taxon>Poeciliidae</taxon>
        <taxon>Poeciliinae</taxon>
        <taxon>Xiphophorus</taxon>
    </lineage>
</organism>
<dbReference type="FunFam" id="2.60.40.10:FF:000050">
    <property type="entry name" value="Titin isoform B"/>
    <property type="match status" value="2"/>
</dbReference>
<feature type="domain" description="Fibronectin type-III" evidence="10">
    <location>
        <begin position="526"/>
        <end position="620"/>
    </location>
</feature>
<dbReference type="InterPro" id="IPR003599">
    <property type="entry name" value="Ig_sub"/>
</dbReference>
<evidence type="ECO:0000256" key="6">
    <source>
        <dbReference type="ARBA" id="ARBA00023157"/>
    </source>
</evidence>
<dbReference type="InterPro" id="IPR036179">
    <property type="entry name" value="Ig-like_dom_sf"/>
</dbReference>
<dbReference type="SUPFAM" id="SSF48726">
    <property type="entry name" value="Immunoglobulin"/>
    <property type="match status" value="6"/>
</dbReference>
<dbReference type="InterPro" id="IPR036116">
    <property type="entry name" value="FN3_sf"/>
</dbReference>
<dbReference type="SUPFAM" id="SSF49265">
    <property type="entry name" value="Fibronectin type III"/>
    <property type="match status" value="3"/>
</dbReference>
<comment type="subcellular location">
    <subcellularLocation>
        <location evidence="2">Cytoplasm</location>
    </subcellularLocation>
    <subcellularLocation>
        <location evidence="1">Nucleus</location>
    </subcellularLocation>
</comment>
<dbReference type="FunFam" id="2.60.40.10:FF:000031">
    <property type="entry name" value="Myosin-binding protein C, slow type"/>
    <property type="match status" value="2"/>
</dbReference>
<keyword evidence="4" id="KW-0963">Cytoplasm</keyword>
<dbReference type="GeneTree" id="ENSGT01110000267173"/>
<dbReference type="SMART" id="SM00409">
    <property type="entry name" value="IG"/>
    <property type="match status" value="5"/>
</dbReference>
<evidence type="ECO:0000256" key="8">
    <source>
        <dbReference type="ARBA" id="ARBA00023319"/>
    </source>
</evidence>
<dbReference type="Proteomes" id="UP000261380">
    <property type="component" value="Unplaced"/>
</dbReference>
<evidence type="ECO:0000259" key="9">
    <source>
        <dbReference type="PROSITE" id="PS50835"/>
    </source>
</evidence>
<keyword evidence="8" id="KW-0393">Immunoglobulin domain</keyword>
<dbReference type="PROSITE" id="PS50835">
    <property type="entry name" value="IG_LIKE"/>
    <property type="match status" value="1"/>
</dbReference>
<dbReference type="PANTHER" id="PTHR14340:SF13">
    <property type="entry name" value="TITIN"/>
    <property type="match status" value="1"/>
</dbReference>
<evidence type="ECO:0000256" key="1">
    <source>
        <dbReference type="ARBA" id="ARBA00004123"/>
    </source>
</evidence>
<dbReference type="CDD" id="cd00063">
    <property type="entry name" value="FN3"/>
    <property type="match status" value="3"/>
</dbReference>
<evidence type="ECO:0000256" key="7">
    <source>
        <dbReference type="ARBA" id="ARBA00023242"/>
    </source>
</evidence>
<comment type="similarity">
    <text evidence="3">Belongs to the protein kinase superfamily. CAMK Ser/Thr protein kinase family.</text>
</comment>
<dbReference type="SMART" id="SM00060">
    <property type="entry name" value="FN3"/>
    <property type="match status" value="3"/>
</dbReference>
<accession>A0A3B5MIL0</accession>
<dbReference type="FunFam" id="2.60.40.10:FF:001434">
    <property type="entry name" value="titin isoform X1"/>
    <property type="match status" value="1"/>
</dbReference>
<dbReference type="FunFam" id="2.60.40.10:FF:000127">
    <property type="entry name" value="titin isoform X1"/>
    <property type="match status" value="1"/>
</dbReference>
<evidence type="ECO:0000256" key="4">
    <source>
        <dbReference type="ARBA" id="ARBA00022490"/>
    </source>
</evidence>
<evidence type="ECO:0000256" key="3">
    <source>
        <dbReference type="ARBA" id="ARBA00006692"/>
    </source>
</evidence>
<dbReference type="InterPro" id="IPR013783">
    <property type="entry name" value="Ig-like_fold"/>
</dbReference>